<dbReference type="Gene3D" id="2.30.30.490">
    <property type="match status" value="1"/>
</dbReference>
<protein>
    <recommendedName>
        <fullName evidence="3">Agenet-like domain-containing protein</fullName>
    </recommendedName>
</protein>
<sequence>MHGHAKQPKHYPAFCRNGTTIAIQSFVFVMAKEGSAYVAYLEGRYEDKRGQKKVQVLKADEKIELLSQDSCIQGCWFRSIVLEIIRKQVKVPAFRLAAPDKLGVRCPGRSTIQPCPPNTNAADSSYEVRASVDAWWSDEWWEGINCRSKQQCQLTACRFTSQVKTCS</sequence>
<dbReference type="AlphaFoldDB" id="A0AAD3TH93"/>
<organism evidence="1 2">
    <name type="scientific">Nepenthes gracilis</name>
    <name type="common">Slender pitcher plant</name>
    <dbReference type="NCBI Taxonomy" id="150966"/>
    <lineage>
        <taxon>Eukaryota</taxon>
        <taxon>Viridiplantae</taxon>
        <taxon>Streptophyta</taxon>
        <taxon>Embryophyta</taxon>
        <taxon>Tracheophyta</taxon>
        <taxon>Spermatophyta</taxon>
        <taxon>Magnoliopsida</taxon>
        <taxon>eudicotyledons</taxon>
        <taxon>Gunneridae</taxon>
        <taxon>Pentapetalae</taxon>
        <taxon>Caryophyllales</taxon>
        <taxon>Nepenthaceae</taxon>
        <taxon>Nepenthes</taxon>
    </lineage>
</organism>
<gene>
    <name evidence="1" type="ORF">Nepgr_031373</name>
</gene>
<evidence type="ECO:0000313" key="2">
    <source>
        <dbReference type="Proteomes" id="UP001279734"/>
    </source>
</evidence>
<dbReference type="PANTHER" id="PTHR31917:SF101">
    <property type="entry name" value="OS07G0607300 PROTEIN"/>
    <property type="match status" value="1"/>
</dbReference>
<evidence type="ECO:0000313" key="1">
    <source>
        <dbReference type="EMBL" id="GMH29530.1"/>
    </source>
</evidence>
<proteinExistence type="predicted"/>
<keyword evidence="2" id="KW-1185">Reference proteome</keyword>
<accession>A0AAD3TH93</accession>
<dbReference type="PANTHER" id="PTHR31917">
    <property type="entry name" value="AGENET DOMAIN-CONTAINING PROTEIN-RELATED"/>
    <property type="match status" value="1"/>
</dbReference>
<evidence type="ECO:0008006" key="3">
    <source>
        <dbReference type="Google" id="ProtNLM"/>
    </source>
</evidence>
<dbReference type="EMBL" id="BSYO01000036">
    <property type="protein sequence ID" value="GMH29530.1"/>
    <property type="molecule type" value="Genomic_DNA"/>
</dbReference>
<name>A0AAD3TH93_NEPGR</name>
<dbReference type="InterPro" id="IPR043151">
    <property type="entry name" value="BAH_sf"/>
</dbReference>
<reference evidence="1" key="1">
    <citation type="submission" date="2023-05" db="EMBL/GenBank/DDBJ databases">
        <title>Nepenthes gracilis genome sequencing.</title>
        <authorList>
            <person name="Fukushima K."/>
        </authorList>
    </citation>
    <scope>NUCLEOTIDE SEQUENCE</scope>
    <source>
        <strain evidence="1">SING2019-196</strain>
    </source>
</reference>
<comment type="caution">
    <text evidence="1">The sequence shown here is derived from an EMBL/GenBank/DDBJ whole genome shotgun (WGS) entry which is preliminary data.</text>
</comment>
<dbReference type="Proteomes" id="UP001279734">
    <property type="component" value="Unassembled WGS sequence"/>
</dbReference>